<dbReference type="EMBL" id="CP119316">
    <property type="protein sequence ID" value="WEK47748.1"/>
    <property type="molecule type" value="Genomic_DNA"/>
</dbReference>
<protein>
    <submittedName>
        <fullName evidence="2">Uncharacterized protein</fullName>
    </submittedName>
</protein>
<evidence type="ECO:0000256" key="1">
    <source>
        <dbReference type="SAM" id="MobiDB-lite"/>
    </source>
</evidence>
<evidence type="ECO:0000313" key="3">
    <source>
        <dbReference type="Proteomes" id="UP001218362"/>
    </source>
</evidence>
<accession>A0AAJ5X8Y1</accession>
<proteinExistence type="predicted"/>
<dbReference type="KEGG" id="acob:P0Y56_05495"/>
<sequence length="79" mass="8353">MQWIVAGIILLVGLAGMFMLVSSGTATRRKGAAASFFTGVAEVFDPGAAMIALENEKRANMLGEKEDGDPPDPSDPTRR</sequence>
<feature type="region of interest" description="Disordered" evidence="1">
    <location>
        <begin position="58"/>
        <end position="79"/>
    </location>
</feature>
<dbReference type="Proteomes" id="UP001218362">
    <property type="component" value="Chromosome"/>
</dbReference>
<dbReference type="AlphaFoldDB" id="A0AAJ5X8Y1"/>
<reference evidence="2" key="1">
    <citation type="submission" date="2023-03" db="EMBL/GenBank/DDBJ databases">
        <title>Andean soil-derived lignocellulolytic bacterial consortium as a source of novel taxa and putative plastic-active enzymes.</title>
        <authorList>
            <person name="Diaz-Garcia L."/>
            <person name="Chuvochina M."/>
            <person name="Feuerriegel G."/>
            <person name="Bunk B."/>
            <person name="Sproer C."/>
            <person name="Streit W.R."/>
            <person name="Rodriguez L.M."/>
            <person name="Overmann J."/>
            <person name="Jimenez D.J."/>
        </authorList>
    </citation>
    <scope>NUCLEOTIDE SEQUENCE</scope>
    <source>
        <strain evidence="2">MAG 26</strain>
    </source>
</reference>
<evidence type="ECO:0000313" key="2">
    <source>
        <dbReference type="EMBL" id="WEK47748.1"/>
    </source>
</evidence>
<organism evidence="2 3">
    <name type="scientific">Candidatus Andeanibacterium colombiense</name>
    <dbReference type="NCBI Taxonomy" id="3121345"/>
    <lineage>
        <taxon>Bacteria</taxon>
        <taxon>Pseudomonadati</taxon>
        <taxon>Pseudomonadota</taxon>
        <taxon>Alphaproteobacteria</taxon>
        <taxon>Sphingomonadales</taxon>
        <taxon>Sphingomonadaceae</taxon>
        <taxon>Candidatus Andeanibacterium</taxon>
    </lineage>
</organism>
<gene>
    <name evidence="2" type="ORF">P0Y56_05495</name>
</gene>
<name>A0AAJ5X8Y1_9SPHN</name>